<dbReference type="Proteomes" id="UP000658656">
    <property type="component" value="Unassembled WGS sequence"/>
</dbReference>
<keyword evidence="4" id="KW-1185">Reference proteome</keyword>
<dbReference type="Pfam" id="PF04851">
    <property type="entry name" value="ResIII"/>
    <property type="match status" value="1"/>
</dbReference>
<dbReference type="PROSITE" id="PS51192">
    <property type="entry name" value="HELICASE_ATP_BIND_1"/>
    <property type="match status" value="1"/>
</dbReference>
<dbReference type="EMBL" id="BNAV01000003">
    <property type="protein sequence ID" value="GHF50767.1"/>
    <property type="molecule type" value="Genomic_DNA"/>
</dbReference>
<protein>
    <submittedName>
        <fullName evidence="3">DEAD/DEAH box helicase</fullName>
    </submittedName>
</protein>
<dbReference type="PANTHER" id="PTHR47396:SF1">
    <property type="entry name" value="ATP-DEPENDENT HELICASE IRC3-RELATED"/>
    <property type="match status" value="1"/>
</dbReference>
<dbReference type="RefSeq" id="WP_221216165.1">
    <property type="nucleotide sequence ID" value="NZ_BNAV01000003.1"/>
</dbReference>
<dbReference type="InterPro" id="IPR027417">
    <property type="entry name" value="P-loop_NTPase"/>
</dbReference>
<evidence type="ECO:0000313" key="3">
    <source>
        <dbReference type="EMBL" id="GHF50767.1"/>
    </source>
</evidence>
<feature type="region of interest" description="Disordered" evidence="1">
    <location>
        <begin position="572"/>
        <end position="607"/>
    </location>
</feature>
<dbReference type="GO" id="GO:0005829">
    <property type="term" value="C:cytosol"/>
    <property type="evidence" value="ECO:0007669"/>
    <property type="project" value="TreeGrafter"/>
</dbReference>
<dbReference type="CDD" id="cd18032">
    <property type="entry name" value="DEXHc_RE_I_III_res"/>
    <property type="match status" value="1"/>
</dbReference>
<keyword evidence="3" id="KW-0378">Hydrolase</keyword>
<evidence type="ECO:0000256" key="1">
    <source>
        <dbReference type="SAM" id="MobiDB-lite"/>
    </source>
</evidence>
<comment type="caution">
    <text evidence="3">The sequence shown here is derived from an EMBL/GenBank/DDBJ whole genome shotgun (WGS) entry which is preliminary data.</text>
</comment>
<sequence length="809" mass="92042">MVDYLEDETCRRFVLPALDRAGWNEDQIAPQYTINAGRIRVTARGHQRDQELRADYALEYEPGLVIGVVEAKRTRKDAQDGIEQAKRYAVKLDVPFAYATNGTMIYEIDLATGMITEVQGFPSPDELWSRYRSAKGVADGLPSELLTAPFDASLRNWDNTPKRPRYYQQVAVNRAVHAIARGDTRILLVLATGTGKTLAAFQIVSKLWHSRWTRGRKPRVLYLADRNILVDQPKDEYFEPVFGEAVYKLGGGEAKHGRNIYFALYQSMDQPGDQEALFKQYDPDYFDLIIVDECHRGSAREDSQWRNILEHFSPATQIGLTATPVSSRDADTYHYFGDPIYEYSLAQGIEDGFLAPYRVRKVRLNVDMTGWRPEPGQRDIYGKELPDDLYGPREYERIIAILERTGEAAQYLTEYLYNADRMGKTIVFCENTDHAGRMMQALHNANRDMVRRYPNYVCRITARDESVGRALLDGFRKVDSDQPVIAVTSRLLSTGVDIPTVRNIVLFRRIASMPEFKQVIGRGTRLFEDAGKLSFDIIDFVEATRLFNDPGFDGIPIRVFRDDTDETGHLIETEAEETEQDAEGEVTSECDDSAPTPDDPRPADQVVDPDQINNIIARGRRYYVKDVPVYVWGDAFYLAEGDGTRLRLVEYRQYVKERVLELHLSPTELRSQWAQAKARGELTEKLGGEYGVSVEELAEQLGRPEADPIDLLIHVAWDAALVTREERARRVRREHRKFLESFGPEAEQILERVLEQYASHGPDELSPQVLRLAPFTEMGSVVELAGRFGGAEDLKQALDQLGQHIYDVA</sequence>
<keyword evidence="3" id="KW-0067">ATP-binding</keyword>
<reference evidence="3" key="2">
    <citation type="submission" date="2020-09" db="EMBL/GenBank/DDBJ databases">
        <authorList>
            <person name="Sun Q."/>
            <person name="Zhou Y."/>
        </authorList>
    </citation>
    <scope>NUCLEOTIDE SEQUENCE</scope>
    <source>
        <strain evidence="3">CGMCC 4.7679</strain>
    </source>
</reference>
<proteinExistence type="predicted"/>
<dbReference type="SMART" id="SM00487">
    <property type="entry name" value="DEXDc"/>
    <property type="match status" value="1"/>
</dbReference>
<dbReference type="InterPro" id="IPR006935">
    <property type="entry name" value="Helicase/UvrB_N"/>
</dbReference>
<dbReference type="InterPro" id="IPR050742">
    <property type="entry name" value="Helicase_Restrict-Modif_Enz"/>
</dbReference>
<name>A0A8H9IZE3_9PSEU</name>
<dbReference type="InterPro" id="IPR014001">
    <property type="entry name" value="Helicase_ATP-bd"/>
</dbReference>
<dbReference type="GO" id="GO:0006304">
    <property type="term" value="P:DNA modification"/>
    <property type="evidence" value="ECO:0007669"/>
    <property type="project" value="InterPro"/>
</dbReference>
<accession>A0A8H9IZE3</accession>
<dbReference type="Gene3D" id="3.90.1570.30">
    <property type="match status" value="1"/>
</dbReference>
<dbReference type="GO" id="GO:0003677">
    <property type="term" value="F:DNA binding"/>
    <property type="evidence" value="ECO:0007669"/>
    <property type="project" value="InterPro"/>
</dbReference>
<gene>
    <name evidence="3" type="primary">hsdR</name>
    <name evidence="3" type="ORF">GCM10017566_24860</name>
</gene>
<dbReference type="Pfam" id="PF08463">
    <property type="entry name" value="EcoEI_R_C"/>
    <property type="match status" value="1"/>
</dbReference>
<dbReference type="GO" id="GO:0005524">
    <property type="term" value="F:ATP binding"/>
    <property type="evidence" value="ECO:0007669"/>
    <property type="project" value="InterPro"/>
</dbReference>
<feature type="domain" description="Helicase ATP-binding" evidence="2">
    <location>
        <begin position="177"/>
        <end position="342"/>
    </location>
</feature>
<keyword evidence="3" id="KW-0347">Helicase</keyword>
<dbReference type="Pfam" id="PF00271">
    <property type="entry name" value="Helicase_C"/>
    <property type="match status" value="1"/>
</dbReference>
<evidence type="ECO:0000259" key="2">
    <source>
        <dbReference type="PROSITE" id="PS51192"/>
    </source>
</evidence>
<organism evidence="3 4">
    <name type="scientific">Amycolatopsis bartoniae</name>
    <dbReference type="NCBI Taxonomy" id="941986"/>
    <lineage>
        <taxon>Bacteria</taxon>
        <taxon>Bacillati</taxon>
        <taxon>Actinomycetota</taxon>
        <taxon>Actinomycetes</taxon>
        <taxon>Pseudonocardiales</taxon>
        <taxon>Pseudonocardiaceae</taxon>
        <taxon>Amycolatopsis</taxon>
    </lineage>
</organism>
<dbReference type="AlphaFoldDB" id="A0A8H9IZE3"/>
<keyword evidence="3" id="KW-0547">Nucleotide-binding</keyword>
<reference evidence="3" key="1">
    <citation type="journal article" date="2014" name="Int. J. Syst. Evol. Microbiol.">
        <title>Complete genome sequence of Corynebacterium casei LMG S-19264T (=DSM 44701T), isolated from a smear-ripened cheese.</title>
        <authorList>
            <consortium name="US DOE Joint Genome Institute (JGI-PGF)"/>
            <person name="Walter F."/>
            <person name="Albersmeier A."/>
            <person name="Kalinowski J."/>
            <person name="Ruckert C."/>
        </authorList>
    </citation>
    <scope>NUCLEOTIDE SEQUENCE</scope>
    <source>
        <strain evidence="3">CGMCC 4.7679</strain>
    </source>
</reference>
<feature type="compositionally biased region" description="Acidic residues" evidence="1">
    <location>
        <begin position="573"/>
        <end position="592"/>
    </location>
</feature>
<dbReference type="GO" id="GO:0016787">
    <property type="term" value="F:hydrolase activity"/>
    <property type="evidence" value="ECO:0007669"/>
    <property type="project" value="InterPro"/>
</dbReference>
<dbReference type="SUPFAM" id="SSF52540">
    <property type="entry name" value="P-loop containing nucleoside triphosphate hydrolases"/>
    <property type="match status" value="2"/>
</dbReference>
<dbReference type="InterPro" id="IPR013670">
    <property type="entry name" value="EcoEI_R_C_dom"/>
</dbReference>
<dbReference type="CDD" id="cd18799">
    <property type="entry name" value="SF2_C_EcoAI-like"/>
    <property type="match status" value="1"/>
</dbReference>
<dbReference type="NCBIfam" id="NF046051">
    <property type="entry name" value="restrict_EcoAI"/>
    <property type="match status" value="1"/>
</dbReference>
<evidence type="ECO:0000313" key="4">
    <source>
        <dbReference type="Proteomes" id="UP000658656"/>
    </source>
</evidence>
<dbReference type="GO" id="GO:0004386">
    <property type="term" value="F:helicase activity"/>
    <property type="evidence" value="ECO:0007669"/>
    <property type="project" value="UniProtKB-KW"/>
</dbReference>
<dbReference type="PANTHER" id="PTHR47396">
    <property type="entry name" value="TYPE I RESTRICTION ENZYME ECOKI R PROTEIN"/>
    <property type="match status" value="1"/>
</dbReference>
<dbReference type="Gene3D" id="3.40.50.300">
    <property type="entry name" value="P-loop containing nucleotide triphosphate hydrolases"/>
    <property type="match status" value="2"/>
</dbReference>
<dbReference type="InterPro" id="IPR001650">
    <property type="entry name" value="Helicase_C-like"/>
</dbReference>